<protein>
    <submittedName>
        <fullName evidence="1">Uncharacterized protein</fullName>
    </submittedName>
</protein>
<comment type="caution">
    <text evidence="1">The sequence shown here is derived from an EMBL/GenBank/DDBJ whole genome shotgun (WGS) entry which is preliminary data.</text>
</comment>
<reference evidence="1 2" key="1">
    <citation type="journal article" date="2020" name="Cell">
        <title>Large-Scale Comparative Analyses of Tick Genomes Elucidate Their Genetic Diversity and Vector Capacities.</title>
        <authorList>
            <consortium name="Tick Genome and Microbiome Consortium (TIGMIC)"/>
            <person name="Jia N."/>
            <person name="Wang J."/>
            <person name="Shi W."/>
            <person name="Du L."/>
            <person name="Sun Y."/>
            <person name="Zhan W."/>
            <person name="Jiang J.F."/>
            <person name="Wang Q."/>
            <person name="Zhang B."/>
            <person name="Ji P."/>
            <person name="Bell-Sakyi L."/>
            <person name="Cui X.M."/>
            <person name="Yuan T.T."/>
            <person name="Jiang B.G."/>
            <person name="Yang W.F."/>
            <person name="Lam T.T."/>
            <person name="Chang Q.C."/>
            <person name="Ding S.J."/>
            <person name="Wang X.J."/>
            <person name="Zhu J.G."/>
            <person name="Ruan X.D."/>
            <person name="Zhao L."/>
            <person name="Wei J.T."/>
            <person name="Ye R.Z."/>
            <person name="Que T.C."/>
            <person name="Du C.H."/>
            <person name="Zhou Y.H."/>
            <person name="Cheng J.X."/>
            <person name="Dai P.F."/>
            <person name="Guo W.B."/>
            <person name="Han X.H."/>
            <person name="Huang E.J."/>
            <person name="Li L.F."/>
            <person name="Wei W."/>
            <person name="Gao Y.C."/>
            <person name="Liu J.Z."/>
            <person name="Shao H.Z."/>
            <person name="Wang X."/>
            <person name="Wang C.C."/>
            <person name="Yang T.C."/>
            <person name="Huo Q.B."/>
            <person name="Li W."/>
            <person name="Chen H.Y."/>
            <person name="Chen S.E."/>
            <person name="Zhou L.G."/>
            <person name="Ni X.B."/>
            <person name="Tian J.H."/>
            <person name="Sheng Y."/>
            <person name="Liu T."/>
            <person name="Pan Y.S."/>
            <person name="Xia L.Y."/>
            <person name="Li J."/>
            <person name="Zhao F."/>
            <person name="Cao W.C."/>
        </authorList>
    </citation>
    <scope>NUCLEOTIDE SEQUENCE [LARGE SCALE GENOMIC DNA]</scope>
    <source>
        <strain evidence="1">Iper-2018</strain>
    </source>
</reference>
<keyword evidence="2" id="KW-1185">Reference proteome</keyword>
<organism evidence="1 2">
    <name type="scientific">Ixodes persulcatus</name>
    <name type="common">Taiga tick</name>
    <dbReference type="NCBI Taxonomy" id="34615"/>
    <lineage>
        <taxon>Eukaryota</taxon>
        <taxon>Metazoa</taxon>
        <taxon>Ecdysozoa</taxon>
        <taxon>Arthropoda</taxon>
        <taxon>Chelicerata</taxon>
        <taxon>Arachnida</taxon>
        <taxon>Acari</taxon>
        <taxon>Parasitiformes</taxon>
        <taxon>Ixodida</taxon>
        <taxon>Ixodoidea</taxon>
        <taxon>Ixodidae</taxon>
        <taxon>Ixodinae</taxon>
        <taxon>Ixodes</taxon>
    </lineage>
</organism>
<proteinExistence type="predicted"/>
<evidence type="ECO:0000313" key="1">
    <source>
        <dbReference type="EMBL" id="KAG0413601.1"/>
    </source>
</evidence>
<sequence>MIWRPTWGTKKGRNEKRKQARRTALTGATRSLGERVRPVALTPERLPAAVTMDNSAKLPSISSPGCGYNDGYRAQTNGDQDRNEGSPKRYVASHGPRGTHSSSSGGSTPRVSADCVRPQL</sequence>
<gene>
    <name evidence="1" type="ORF">HPB47_009254</name>
</gene>
<dbReference type="Proteomes" id="UP000805193">
    <property type="component" value="Unassembled WGS sequence"/>
</dbReference>
<accession>A0AC60P2Q3</accession>
<name>A0AC60P2Q3_IXOPE</name>
<evidence type="ECO:0000313" key="2">
    <source>
        <dbReference type="Proteomes" id="UP000805193"/>
    </source>
</evidence>
<dbReference type="EMBL" id="JABSTQ010011246">
    <property type="protein sequence ID" value="KAG0413601.1"/>
    <property type="molecule type" value="Genomic_DNA"/>
</dbReference>